<dbReference type="Proteomes" id="UP000552560">
    <property type="component" value="Unassembled WGS sequence"/>
</dbReference>
<evidence type="ECO:0000313" key="2">
    <source>
        <dbReference type="Proteomes" id="UP000552560"/>
    </source>
</evidence>
<dbReference type="EMBL" id="JAAQWE010000007">
    <property type="protein sequence ID" value="NMX96841.1"/>
    <property type="molecule type" value="Genomic_DNA"/>
</dbReference>
<organism evidence="1 2">
    <name type="scientific">Pseudomonas veronii</name>
    <dbReference type="NCBI Taxonomy" id="76761"/>
    <lineage>
        <taxon>Bacteria</taxon>
        <taxon>Pseudomonadati</taxon>
        <taxon>Pseudomonadota</taxon>
        <taxon>Gammaproteobacteria</taxon>
        <taxon>Pseudomonadales</taxon>
        <taxon>Pseudomonadaceae</taxon>
        <taxon>Pseudomonas</taxon>
    </lineage>
</organism>
<gene>
    <name evidence="1" type="ORF">HBO43_09560</name>
</gene>
<dbReference type="OrthoDB" id="114886at2"/>
<sequence>MSRPGPACRSELAREKLKDTAFIQDARVIVDVLREQARSYSEKLKDTAFIQDSRVIVDVLREQARSYSVIYTLNWSINFIC</sequence>
<protein>
    <submittedName>
        <fullName evidence="1">Uncharacterized protein</fullName>
    </submittedName>
</protein>
<reference evidence="1 2" key="1">
    <citation type="journal article" date="2020" name="Front. Microbiol.">
        <title>Genetic Organization of the aprX-lipA2 Operon Affects the Proteolytic Potential of Pseudomonas Species in Milk.</title>
        <authorList>
            <person name="Maier C."/>
            <person name="Huptas C."/>
            <person name="von Neubeck M."/>
            <person name="Scherer S."/>
            <person name="Wenning M."/>
            <person name="Lucking G."/>
        </authorList>
    </citation>
    <scope>NUCLEOTIDE SEQUENCE [LARGE SCALE GENOMIC DNA]</scope>
    <source>
        <strain evidence="1 2">WS 4671</strain>
    </source>
</reference>
<name>A0A7Y0ZRV7_PSEVE</name>
<evidence type="ECO:0000313" key="1">
    <source>
        <dbReference type="EMBL" id="NMX96841.1"/>
    </source>
</evidence>
<comment type="caution">
    <text evidence="1">The sequence shown here is derived from an EMBL/GenBank/DDBJ whole genome shotgun (WGS) entry which is preliminary data.</text>
</comment>
<accession>A0A7Y0ZRV7</accession>
<proteinExistence type="predicted"/>
<dbReference type="RefSeq" id="WP_156422908.1">
    <property type="nucleotide sequence ID" value="NZ_CP149793.1"/>
</dbReference>
<dbReference type="AlphaFoldDB" id="A0A7Y0ZRV7"/>